<dbReference type="AlphaFoldDB" id="A0A9K3CYD1"/>
<sequence length="387" mass="42764">MSSPPLFSVRDISEQQLGLLRTELQGSQAVERDTFLISSNTYDNGQGRLSTMRLLSDGTVQRRGYATASTYRAGACIGNEVFFYRYGHPMHVLAMDTKETREIELPKTGLEECYDATGFTVGGCFVLYAKADRDTRQRLGCGYLATFCFYPEEEAEGFVLQHTPPLLHTLRFCCTDGETAYGLTSNRKLVSFRLDSGWTELCALPSCCNNFSENNDGMRCSVIGRCILVGPVLIRDTSAGRVVQRPQRGRWSHRARGGQTRPAFLPNRRIISYDTVSGEWQDLGEIPDSMKETCCVLGMASRTLPCAVYAGIDKRTEMLLHLDPCLFYPHPDMGWARPPVRPIEDKANEPTQARSMGFGAAAAGTQPRPMGFGAAAAGRQARPMGFG</sequence>
<evidence type="ECO:0000313" key="3">
    <source>
        <dbReference type="Proteomes" id="UP000265618"/>
    </source>
</evidence>
<evidence type="ECO:0000313" key="2">
    <source>
        <dbReference type="EMBL" id="GIQ85614.1"/>
    </source>
</evidence>
<proteinExistence type="predicted"/>
<accession>A0A9K3CYD1</accession>
<dbReference type="EMBL" id="BDIP01002035">
    <property type="protein sequence ID" value="GIQ85614.1"/>
    <property type="molecule type" value="Genomic_DNA"/>
</dbReference>
<keyword evidence="3" id="KW-1185">Reference proteome</keyword>
<name>A0A9K3CYD1_9EUKA</name>
<feature type="region of interest" description="Disordered" evidence="1">
    <location>
        <begin position="361"/>
        <end position="387"/>
    </location>
</feature>
<reference evidence="2 3" key="1">
    <citation type="journal article" date="2018" name="PLoS ONE">
        <title>The draft genome of Kipferlia bialata reveals reductive genome evolution in fornicate parasites.</title>
        <authorList>
            <person name="Tanifuji G."/>
            <person name="Takabayashi S."/>
            <person name="Kume K."/>
            <person name="Takagi M."/>
            <person name="Nakayama T."/>
            <person name="Kamikawa R."/>
            <person name="Inagaki Y."/>
            <person name="Hashimoto T."/>
        </authorList>
    </citation>
    <scope>NUCLEOTIDE SEQUENCE [LARGE SCALE GENOMIC DNA]</scope>
    <source>
        <strain evidence="2">NY0173</strain>
    </source>
</reference>
<gene>
    <name evidence="2" type="ORF">KIPB_007312</name>
</gene>
<organism evidence="2 3">
    <name type="scientific">Kipferlia bialata</name>
    <dbReference type="NCBI Taxonomy" id="797122"/>
    <lineage>
        <taxon>Eukaryota</taxon>
        <taxon>Metamonada</taxon>
        <taxon>Carpediemonas-like organisms</taxon>
        <taxon>Kipferlia</taxon>
    </lineage>
</organism>
<protein>
    <submittedName>
        <fullName evidence="2">Uncharacterized protein</fullName>
    </submittedName>
</protein>
<dbReference type="Proteomes" id="UP000265618">
    <property type="component" value="Unassembled WGS sequence"/>
</dbReference>
<feature type="non-terminal residue" evidence="2">
    <location>
        <position position="1"/>
    </location>
</feature>
<comment type="caution">
    <text evidence="2">The sequence shown here is derived from an EMBL/GenBank/DDBJ whole genome shotgun (WGS) entry which is preliminary data.</text>
</comment>
<feature type="compositionally biased region" description="Low complexity" evidence="1">
    <location>
        <begin position="373"/>
        <end position="387"/>
    </location>
</feature>
<evidence type="ECO:0000256" key="1">
    <source>
        <dbReference type="SAM" id="MobiDB-lite"/>
    </source>
</evidence>